<dbReference type="GO" id="GO:0045543">
    <property type="term" value="F:gibberellin 2-beta-dioxygenase activity"/>
    <property type="evidence" value="ECO:0007669"/>
    <property type="project" value="UniProtKB-EC"/>
</dbReference>
<dbReference type="InterPro" id="IPR044861">
    <property type="entry name" value="IPNS-like_FE2OG_OXY"/>
</dbReference>
<evidence type="ECO:0000313" key="5">
    <source>
        <dbReference type="EMBL" id="PIN25793.1"/>
    </source>
</evidence>
<dbReference type="SUPFAM" id="SSF51197">
    <property type="entry name" value="Clavaminate synthase-like"/>
    <property type="match status" value="1"/>
</dbReference>
<evidence type="ECO:0000259" key="3">
    <source>
        <dbReference type="Pfam" id="PF03171"/>
    </source>
</evidence>
<reference evidence="6" key="1">
    <citation type="journal article" date="2018" name="Gigascience">
        <title>Genome assembly of the Pink Ipe (Handroanthus impetiginosus, Bignoniaceae), a highly valued, ecologically keystone Neotropical timber forest tree.</title>
        <authorList>
            <person name="Silva-Junior O.B."/>
            <person name="Grattapaglia D."/>
            <person name="Novaes E."/>
            <person name="Collevatti R.G."/>
        </authorList>
    </citation>
    <scope>NUCLEOTIDE SEQUENCE [LARGE SCALE GENOMIC DNA]</scope>
    <source>
        <strain evidence="6">cv. UFG-1</strain>
    </source>
</reference>
<dbReference type="Gene3D" id="2.60.120.330">
    <property type="entry name" value="B-lactam Antibiotic, Isopenicillin N Synthase, Chain"/>
    <property type="match status" value="1"/>
</dbReference>
<dbReference type="STRING" id="429701.A0A2G9I7Q9"/>
<dbReference type="OrthoDB" id="288590at2759"/>
<dbReference type="GO" id="GO:0046872">
    <property type="term" value="F:metal ion binding"/>
    <property type="evidence" value="ECO:0007669"/>
    <property type="project" value="UniProtKB-KW"/>
</dbReference>
<dbReference type="EC" id="1.14.11.13" evidence="5"/>
<keyword evidence="6" id="KW-1185">Reference proteome</keyword>
<proteinExistence type="predicted"/>
<dbReference type="InterPro" id="IPR026992">
    <property type="entry name" value="DIOX_N"/>
</dbReference>
<evidence type="ECO:0000256" key="1">
    <source>
        <dbReference type="ARBA" id="ARBA00022723"/>
    </source>
</evidence>
<organism evidence="5 6">
    <name type="scientific">Handroanthus impetiginosus</name>
    <dbReference type="NCBI Taxonomy" id="429701"/>
    <lineage>
        <taxon>Eukaryota</taxon>
        <taxon>Viridiplantae</taxon>
        <taxon>Streptophyta</taxon>
        <taxon>Embryophyta</taxon>
        <taxon>Tracheophyta</taxon>
        <taxon>Spermatophyta</taxon>
        <taxon>Magnoliopsida</taxon>
        <taxon>eudicotyledons</taxon>
        <taxon>Gunneridae</taxon>
        <taxon>Pentapetalae</taxon>
        <taxon>asterids</taxon>
        <taxon>lamiids</taxon>
        <taxon>Lamiales</taxon>
        <taxon>Bignoniaceae</taxon>
        <taxon>Crescentiina</taxon>
        <taxon>Tabebuia alliance</taxon>
        <taxon>Handroanthus</taxon>
    </lineage>
</organism>
<feature type="domain" description="Isopenicillin N synthase-like Fe(2+) 2OG dioxygenase" evidence="3">
    <location>
        <begin position="165"/>
        <end position="235"/>
    </location>
</feature>
<accession>A0A2G9I7Q9</accession>
<gene>
    <name evidence="5" type="ORF">CDL12_01459</name>
</gene>
<dbReference type="EMBL" id="NKXS01000180">
    <property type="protein sequence ID" value="PIN25793.1"/>
    <property type="molecule type" value="Genomic_DNA"/>
</dbReference>
<dbReference type="InterPro" id="IPR050231">
    <property type="entry name" value="Iron_ascorbate_oxido_reductase"/>
</dbReference>
<keyword evidence="1" id="KW-0479">Metal-binding</keyword>
<dbReference type="Pfam" id="PF14226">
    <property type="entry name" value="DIOX_N"/>
    <property type="match status" value="1"/>
</dbReference>
<keyword evidence="5" id="KW-0560">Oxidoreductase</keyword>
<feature type="domain" description="Non-haem dioxygenase N-terminal" evidence="4">
    <location>
        <begin position="7"/>
        <end position="96"/>
    </location>
</feature>
<protein>
    <submittedName>
        <fullName evidence="5">Iron/ascorbate family oxidoreductase</fullName>
        <ecNumber evidence="5">1.14.11.13</ecNumber>
    </submittedName>
</protein>
<keyword evidence="2" id="KW-0408">Iron</keyword>
<dbReference type="Pfam" id="PF03171">
    <property type="entry name" value="2OG-FeII_Oxy"/>
    <property type="match status" value="1"/>
</dbReference>
<sequence>MGYSAKIPTVDLLVFLKDGEEEGKSAAKETISRACGEYGFFLVVNHGIPLDLMSRAMELSRTFFGLPDEEKLQNRPKPCSPVPAGYGKQPAQSADKNEYVLMLPPQNNLNVLPSNPPEFRAAMEEMFTYFSKTGEVLEIILNDCLDFPPNFLKKYNDDRSCDLMSAKRYFPATENENIGISRREDGNMISFILQDEVGGLEVLWNGQWIPVVPSQGTLVVNIGDVIQVWPCGFIKWSQT</sequence>
<dbReference type="Proteomes" id="UP000231279">
    <property type="component" value="Unassembled WGS sequence"/>
</dbReference>
<name>A0A2G9I7Q9_9LAMI</name>
<evidence type="ECO:0000259" key="4">
    <source>
        <dbReference type="Pfam" id="PF14226"/>
    </source>
</evidence>
<comment type="caution">
    <text evidence="5">The sequence shown here is derived from an EMBL/GenBank/DDBJ whole genome shotgun (WGS) entry which is preliminary data.</text>
</comment>
<dbReference type="InterPro" id="IPR027443">
    <property type="entry name" value="IPNS-like_sf"/>
</dbReference>
<evidence type="ECO:0000256" key="2">
    <source>
        <dbReference type="ARBA" id="ARBA00023004"/>
    </source>
</evidence>
<dbReference type="PANTHER" id="PTHR47990">
    <property type="entry name" value="2-OXOGLUTARATE (2OG) AND FE(II)-DEPENDENT OXYGENASE SUPERFAMILY PROTEIN-RELATED"/>
    <property type="match status" value="1"/>
</dbReference>
<dbReference type="AlphaFoldDB" id="A0A2G9I7Q9"/>
<evidence type="ECO:0000313" key="6">
    <source>
        <dbReference type="Proteomes" id="UP000231279"/>
    </source>
</evidence>